<keyword evidence="4" id="KW-1185">Reference proteome</keyword>
<comment type="caution">
    <text evidence="3">The sequence shown here is derived from an EMBL/GenBank/DDBJ whole genome shotgun (WGS) entry which is preliminary data.</text>
</comment>
<proteinExistence type="inferred from homology"/>
<dbReference type="EMBL" id="JAVRRJ010000001">
    <property type="protein sequence ID" value="KAK5091111.1"/>
    <property type="molecule type" value="Genomic_DNA"/>
</dbReference>
<evidence type="ECO:0000256" key="2">
    <source>
        <dbReference type="ARBA" id="ARBA00023002"/>
    </source>
</evidence>
<dbReference type="InterPro" id="IPR036291">
    <property type="entry name" value="NAD(P)-bd_dom_sf"/>
</dbReference>
<evidence type="ECO:0008006" key="5">
    <source>
        <dbReference type="Google" id="ProtNLM"/>
    </source>
</evidence>
<dbReference type="GO" id="GO:0016616">
    <property type="term" value="F:oxidoreductase activity, acting on the CH-OH group of donors, NAD or NADP as acceptor"/>
    <property type="evidence" value="ECO:0007669"/>
    <property type="project" value="TreeGrafter"/>
</dbReference>
<evidence type="ECO:0000256" key="1">
    <source>
        <dbReference type="ARBA" id="ARBA00006484"/>
    </source>
</evidence>
<comment type="similarity">
    <text evidence="1">Belongs to the short-chain dehydrogenases/reductases (SDR) family.</text>
</comment>
<gene>
    <name evidence="3" type="ORF">LTR05_001291</name>
</gene>
<dbReference type="GO" id="GO:0005737">
    <property type="term" value="C:cytoplasm"/>
    <property type="evidence" value="ECO:0007669"/>
    <property type="project" value="TreeGrafter"/>
</dbReference>
<keyword evidence="2" id="KW-0560">Oxidoreductase</keyword>
<organism evidence="3 4">
    <name type="scientific">Lithohypha guttulata</name>
    <dbReference type="NCBI Taxonomy" id="1690604"/>
    <lineage>
        <taxon>Eukaryota</taxon>
        <taxon>Fungi</taxon>
        <taxon>Dikarya</taxon>
        <taxon>Ascomycota</taxon>
        <taxon>Pezizomycotina</taxon>
        <taxon>Eurotiomycetes</taxon>
        <taxon>Chaetothyriomycetidae</taxon>
        <taxon>Chaetothyriales</taxon>
        <taxon>Trichomeriaceae</taxon>
        <taxon>Lithohypha</taxon>
    </lineage>
</organism>
<protein>
    <recommendedName>
        <fullName evidence="5">Hydroxynaphthalene reductase-like protein Arp2</fullName>
    </recommendedName>
</protein>
<name>A0AAN7YL97_9EURO</name>
<dbReference type="PANTHER" id="PTHR44229:SF4">
    <property type="entry name" value="15-HYDROXYPROSTAGLANDIN DEHYDROGENASE [NAD(+)]"/>
    <property type="match status" value="1"/>
</dbReference>
<evidence type="ECO:0000313" key="3">
    <source>
        <dbReference type="EMBL" id="KAK5091111.1"/>
    </source>
</evidence>
<dbReference type="Proteomes" id="UP001309876">
    <property type="component" value="Unassembled WGS sequence"/>
</dbReference>
<evidence type="ECO:0000313" key="4">
    <source>
        <dbReference type="Proteomes" id="UP001309876"/>
    </source>
</evidence>
<accession>A0AAN7YL97</accession>
<dbReference type="Gene3D" id="3.40.50.720">
    <property type="entry name" value="NAD(P)-binding Rossmann-like Domain"/>
    <property type="match status" value="1"/>
</dbReference>
<dbReference type="Pfam" id="PF00106">
    <property type="entry name" value="adh_short"/>
    <property type="match status" value="1"/>
</dbReference>
<sequence length="335" mass="36100">MTRFDPNHESLAFGTLKGSVVVLTGGASGIGAATVKQLHARGARIIFGDLDDTRAQHVVSSTSADTVHFLKTDVRNYKDNLALFKLAMSKYDRVDHAIANAGLVEQRGWFDPRPGIEGVEIEPSTLVLDINLKAVLHFAHIACAYLAHGNEGVRRDKSLTLLSSIAGWKETPGMPVYQSSKHGVLGLLRSLRLYVPKAYPGVRVNAICPSFTETRMVAGIRDGWHAAGLPVNGPEDVARVIVAVCAASSGNRAIRYDSKQAPNVKDRPSAGGMAWDEYESQGLNGRSLHVMGAQCYDFEEGLDRTEADWLGIEMSGWVKKGQAGLGDGTGWVMGS</sequence>
<dbReference type="SUPFAM" id="SSF51735">
    <property type="entry name" value="NAD(P)-binding Rossmann-fold domains"/>
    <property type="match status" value="1"/>
</dbReference>
<dbReference type="PRINTS" id="PR00081">
    <property type="entry name" value="GDHRDH"/>
</dbReference>
<dbReference type="InterPro" id="IPR002347">
    <property type="entry name" value="SDR_fam"/>
</dbReference>
<reference evidence="3 4" key="1">
    <citation type="submission" date="2023-08" db="EMBL/GenBank/DDBJ databases">
        <title>Black Yeasts Isolated from many extreme environments.</title>
        <authorList>
            <person name="Coleine C."/>
            <person name="Stajich J.E."/>
            <person name="Selbmann L."/>
        </authorList>
    </citation>
    <scope>NUCLEOTIDE SEQUENCE [LARGE SCALE GENOMIC DNA]</scope>
    <source>
        <strain evidence="3 4">CCFEE 5910</strain>
    </source>
</reference>
<dbReference type="PANTHER" id="PTHR44229">
    <property type="entry name" value="15-HYDROXYPROSTAGLANDIN DEHYDROGENASE [NAD(+)]"/>
    <property type="match status" value="1"/>
</dbReference>
<dbReference type="AlphaFoldDB" id="A0AAN7YL97"/>